<dbReference type="SUPFAM" id="SSF56112">
    <property type="entry name" value="Protein kinase-like (PK-like)"/>
    <property type="match status" value="1"/>
</dbReference>
<dbReference type="Gene3D" id="3.30.200.20">
    <property type="entry name" value="Phosphorylase Kinase, domain 1"/>
    <property type="match status" value="1"/>
</dbReference>
<keyword evidence="2" id="KW-0677">Repeat</keyword>
<dbReference type="Pfam" id="PF00400">
    <property type="entry name" value="WD40"/>
    <property type="match status" value="7"/>
</dbReference>
<dbReference type="PANTHER" id="PTHR22847:SF637">
    <property type="entry name" value="WD REPEAT DOMAIN 5B"/>
    <property type="match status" value="1"/>
</dbReference>
<feature type="domain" description="Protein kinase" evidence="7">
    <location>
        <begin position="39"/>
        <end position="310"/>
    </location>
</feature>
<feature type="repeat" description="WD" evidence="5">
    <location>
        <begin position="347"/>
        <end position="388"/>
    </location>
</feature>
<evidence type="ECO:0000256" key="6">
    <source>
        <dbReference type="PROSITE-ProRule" id="PRU10141"/>
    </source>
</evidence>
<dbReference type="InterPro" id="IPR001680">
    <property type="entry name" value="WD40_rpt"/>
</dbReference>
<proteinExistence type="predicted"/>
<evidence type="ECO:0000256" key="1">
    <source>
        <dbReference type="ARBA" id="ARBA00022574"/>
    </source>
</evidence>
<feature type="repeat" description="WD" evidence="5">
    <location>
        <begin position="596"/>
        <end position="636"/>
    </location>
</feature>
<dbReference type="SUPFAM" id="SSF50978">
    <property type="entry name" value="WD40 repeat-like"/>
    <property type="match status" value="1"/>
</dbReference>
<dbReference type="SMART" id="SM00320">
    <property type="entry name" value="WD40"/>
    <property type="match status" value="7"/>
</dbReference>
<keyword evidence="4 6" id="KW-0067">ATP-binding</keyword>
<organism evidence="8 9">
    <name type="scientific">Chloracidobacterium validum</name>
    <dbReference type="NCBI Taxonomy" id="2821543"/>
    <lineage>
        <taxon>Bacteria</taxon>
        <taxon>Pseudomonadati</taxon>
        <taxon>Acidobacteriota</taxon>
        <taxon>Terriglobia</taxon>
        <taxon>Terriglobales</taxon>
        <taxon>Acidobacteriaceae</taxon>
        <taxon>Chloracidobacterium</taxon>
    </lineage>
</organism>
<evidence type="ECO:0000256" key="4">
    <source>
        <dbReference type="ARBA" id="ARBA00022840"/>
    </source>
</evidence>
<dbReference type="Proteomes" id="UP000676506">
    <property type="component" value="Chromosome 1"/>
</dbReference>
<dbReference type="PROSITE" id="PS50011">
    <property type="entry name" value="PROTEIN_KINASE_DOM"/>
    <property type="match status" value="1"/>
</dbReference>
<dbReference type="PROSITE" id="PS00108">
    <property type="entry name" value="PROTEIN_KINASE_ST"/>
    <property type="match status" value="1"/>
</dbReference>
<dbReference type="CDD" id="cd00200">
    <property type="entry name" value="WD40"/>
    <property type="match status" value="1"/>
</dbReference>
<evidence type="ECO:0000313" key="9">
    <source>
        <dbReference type="Proteomes" id="UP000676506"/>
    </source>
</evidence>
<keyword evidence="8" id="KW-0723">Serine/threonine-protein kinase</keyword>
<dbReference type="PROSITE" id="PS50082">
    <property type="entry name" value="WD_REPEATS_2"/>
    <property type="match status" value="5"/>
</dbReference>
<dbReference type="InterPro" id="IPR020472">
    <property type="entry name" value="WD40_PAC1"/>
</dbReference>
<evidence type="ECO:0000256" key="3">
    <source>
        <dbReference type="ARBA" id="ARBA00022741"/>
    </source>
</evidence>
<dbReference type="GO" id="GO:0004674">
    <property type="term" value="F:protein serine/threonine kinase activity"/>
    <property type="evidence" value="ECO:0007669"/>
    <property type="project" value="UniProtKB-KW"/>
</dbReference>
<keyword evidence="8" id="KW-0418">Kinase</keyword>
<accession>A0ABX8B8J7</accession>
<dbReference type="PROSITE" id="PS50294">
    <property type="entry name" value="WD_REPEATS_REGION"/>
    <property type="match status" value="5"/>
</dbReference>
<keyword evidence="3 6" id="KW-0547">Nucleotide-binding</keyword>
<dbReference type="InterPro" id="IPR008271">
    <property type="entry name" value="Ser/Thr_kinase_AS"/>
</dbReference>
<keyword evidence="9" id="KW-1185">Reference proteome</keyword>
<dbReference type="InterPro" id="IPR011009">
    <property type="entry name" value="Kinase-like_dom_sf"/>
</dbReference>
<dbReference type="Gene3D" id="1.10.510.10">
    <property type="entry name" value="Transferase(Phosphotransferase) domain 1"/>
    <property type="match status" value="1"/>
</dbReference>
<feature type="repeat" description="WD" evidence="5">
    <location>
        <begin position="554"/>
        <end position="595"/>
    </location>
</feature>
<evidence type="ECO:0000256" key="2">
    <source>
        <dbReference type="ARBA" id="ARBA00022737"/>
    </source>
</evidence>
<dbReference type="InterPro" id="IPR015943">
    <property type="entry name" value="WD40/YVTN_repeat-like_dom_sf"/>
</dbReference>
<feature type="binding site" evidence="6">
    <location>
        <position position="68"/>
    </location>
    <ligand>
        <name>ATP</name>
        <dbReference type="ChEBI" id="CHEBI:30616"/>
    </ligand>
</feature>
<dbReference type="CDD" id="cd14014">
    <property type="entry name" value="STKc_PknB_like"/>
    <property type="match status" value="1"/>
</dbReference>
<evidence type="ECO:0000259" key="7">
    <source>
        <dbReference type="PROSITE" id="PS50011"/>
    </source>
</evidence>
<reference evidence="8 9" key="1">
    <citation type="submission" date="2021-03" db="EMBL/GenBank/DDBJ databases">
        <title>Genomic and phenotypic characterization of Chloracidobacterium isolates provides evidence for multiple species.</title>
        <authorList>
            <person name="Saini M.K."/>
            <person name="Costas A.M.G."/>
            <person name="Tank M."/>
            <person name="Bryant D.A."/>
        </authorList>
    </citation>
    <scope>NUCLEOTIDE SEQUENCE [LARGE SCALE GENOMIC DNA]</scope>
    <source>
        <strain evidence="8 9">BV2-C</strain>
    </source>
</reference>
<dbReference type="InterPro" id="IPR019775">
    <property type="entry name" value="WD40_repeat_CS"/>
</dbReference>
<dbReference type="InterPro" id="IPR036322">
    <property type="entry name" value="WD40_repeat_dom_sf"/>
</dbReference>
<keyword evidence="1 5" id="KW-0853">WD repeat</keyword>
<dbReference type="InterPro" id="IPR000719">
    <property type="entry name" value="Prot_kinase_dom"/>
</dbReference>
<dbReference type="PROSITE" id="PS00107">
    <property type="entry name" value="PROTEIN_KINASE_ATP"/>
    <property type="match status" value="1"/>
</dbReference>
<name>A0ABX8B8J7_9BACT</name>
<evidence type="ECO:0000313" key="8">
    <source>
        <dbReference type="EMBL" id="QUW01945.1"/>
    </source>
</evidence>
<dbReference type="PRINTS" id="PR00320">
    <property type="entry name" value="GPROTEINBRPT"/>
</dbReference>
<feature type="repeat" description="WD" evidence="5">
    <location>
        <begin position="471"/>
        <end position="504"/>
    </location>
</feature>
<evidence type="ECO:0000256" key="5">
    <source>
        <dbReference type="PROSITE-ProRule" id="PRU00221"/>
    </source>
</evidence>
<dbReference type="Gene3D" id="2.130.10.10">
    <property type="entry name" value="YVTN repeat-like/Quinoprotein amine dehydrogenase"/>
    <property type="match status" value="2"/>
</dbReference>
<dbReference type="PROSITE" id="PS00678">
    <property type="entry name" value="WD_REPEATS_1"/>
    <property type="match status" value="2"/>
</dbReference>
<protein>
    <submittedName>
        <fullName evidence="8">Serine/threonine protein kinase</fullName>
    </submittedName>
</protein>
<dbReference type="Pfam" id="PF00069">
    <property type="entry name" value="Pkinase"/>
    <property type="match status" value="1"/>
</dbReference>
<dbReference type="EMBL" id="CP072648">
    <property type="protein sequence ID" value="QUW01945.1"/>
    <property type="molecule type" value="Genomic_DNA"/>
</dbReference>
<dbReference type="InterPro" id="IPR017441">
    <property type="entry name" value="Protein_kinase_ATP_BS"/>
</dbReference>
<keyword evidence="8" id="KW-0808">Transferase</keyword>
<feature type="repeat" description="WD" evidence="5">
    <location>
        <begin position="389"/>
        <end position="430"/>
    </location>
</feature>
<sequence length="636" mass="69119">MRYCPICKQCYDDTELRCTKDGLYLVEAFPGTRIISGKYRLDALIGQGGMGSVYRATHLELDRTIALKIVLPDFVSNNETLERFRQEARAAARLNHPSVISVYDFGVLPTGQAYLAMELLTGHSLREELERHTTLSPQRVLTILRPVCQAIHAAHEAGVVHRDLKPDNIILLGPNESGEEIIKVVDFGIAKLKERTGTVSNLTEPGLVMGTPHYMSPEQCRGEELDRTSDIYSLGVTLYELLVGHVPFDAPTPSAVIIQHAVDPPPLLRRLRPDIPEEVERVVLKSLSKARERRQATALSLYAEFEHALQEAEATAAALNLTKISASFPTLDLSQLKAAELTLGATLTGHEHVVKSLAYHGTGNWLASASGDGTIRLWDVTTNREIAIFSGHEYSVNAVAITPDGLRLASGGADGTARLWTLRDAVEIGSLGHRTAVRAVLFASSGRWLITACDTEVKIWDALRQRQIASFLGHVKTIDALALSPDGHTLASGGVDDTIYLWDLISKTEQALLRLPGHAPTSLVYLPTQTLISGGRDGRLCLWQPDKANPVRMIEAHTEAIRALAVSPSGGWLASADWDGRIKLWTTDDLTNVATVEAHDGAAQSLAFAPDGLRLASGGADALVKLWQLTTGTIPS</sequence>
<dbReference type="SMART" id="SM00220">
    <property type="entry name" value="S_TKc"/>
    <property type="match status" value="1"/>
</dbReference>
<dbReference type="PANTHER" id="PTHR22847">
    <property type="entry name" value="WD40 REPEAT PROTEIN"/>
    <property type="match status" value="1"/>
</dbReference>
<dbReference type="RefSeq" id="WP_211427837.1">
    <property type="nucleotide sequence ID" value="NZ_CP072648.1"/>
</dbReference>
<gene>
    <name evidence="8" type="ORF">J8C06_06070</name>
</gene>